<dbReference type="Pfam" id="PF16327">
    <property type="entry name" value="CcmF_C"/>
    <property type="match status" value="1"/>
</dbReference>
<feature type="transmembrane region" description="Helical" evidence="10">
    <location>
        <begin position="579"/>
        <end position="599"/>
    </location>
</feature>
<keyword evidence="5 10" id="KW-0812">Transmembrane</keyword>
<sequence length="602" mass="68034">MVIGPMNNLVCLFIFLSFITLIYSFLVDDFSVAYIANNSNTLLPTYYKFAATWGAHEGSLLLWIFCLCLWSTTYFFLNRQKDEEFVALTLSVLNQIIFAFIAFTLFTSNPFERILPIVPIEGADLNPLLQDFAFTIHPPLLYLGYSGLAVPFALSLSALISKKIDSVWAREARPWSLLSSGFLTLGIALGSWWAYYELGWGGWWFWDPVENAAFVPWLISVAMFHSLIVTEKRGIYKNWSILLSILAFAASILGTFLVRSGILTSVHVFALDPERGVFILAIFSYFILGSLIFYSFLNNKLPGRSTYNLASKEFGFLLNNVLLVILALSIMFGTLFPLIYEALNDGDQISVGAPYYEILILPFALALSILQGVGLYLSWSSTKQFNFLNRVAIESFSIFVILSLLVFFVFGKLSWGTFLAIAMFSWIFSGNLVDAAYQSTQLQELKSILIKRFGMISAHLGTAFLILGVGIVTTFSLERDVVLEKGESYKLGNTHFIFKEMQEAKRLNYSFQSANIEIREEGLIDQISPEKRNYLSSNQVMTEAAIKPTLLQDYYVTLGEQVGDGAWSFKLQIKPFIRWIWFGAILIALGTFVSSYRYVKRL</sequence>
<dbReference type="GO" id="GO:0017004">
    <property type="term" value="P:cytochrome complex assembly"/>
    <property type="evidence" value="ECO:0007669"/>
    <property type="project" value="UniProtKB-KW"/>
</dbReference>
<feature type="transmembrane region" description="Helical" evidence="10">
    <location>
        <begin position="85"/>
        <end position="106"/>
    </location>
</feature>
<comment type="similarity">
    <text evidence="2">Belongs to the CcmF/CycK/Ccl1/NrfE/CcsA family.</text>
</comment>
<feature type="transmembrane region" description="Helical" evidence="10">
    <location>
        <begin position="172"/>
        <end position="194"/>
    </location>
</feature>
<evidence type="ECO:0000256" key="9">
    <source>
        <dbReference type="ARBA" id="ARBA00037230"/>
    </source>
</evidence>
<evidence type="ECO:0000256" key="5">
    <source>
        <dbReference type="ARBA" id="ARBA00022692"/>
    </source>
</evidence>
<comment type="function">
    <text evidence="9">Required for the biogenesis of c-type cytochromes. Possible subunit of a heme lyase.</text>
</comment>
<feature type="transmembrane region" description="Helical" evidence="10">
    <location>
        <begin position="416"/>
        <end position="437"/>
    </location>
</feature>
<keyword evidence="8 10" id="KW-0472">Membrane</keyword>
<feature type="transmembrane region" description="Helical" evidence="10">
    <location>
        <begin position="359"/>
        <end position="379"/>
    </location>
</feature>
<feature type="transmembrane region" description="Helical" evidence="10">
    <location>
        <begin position="140"/>
        <end position="160"/>
    </location>
</feature>
<evidence type="ECO:0008006" key="14">
    <source>
        <dbReference type="Google" id="ProtNLM"/>
    </source>
</evidence>
<dbReference type="PRINTS" id="PR01411">
    <property type="entry name" value="CCMFBIOGNSIS"/>
</dbReference>
<evidence type="ECO:0000256" key="4">
    <source>
        <dbReference type="ARBA" id="ARBA00022519"/>
    </source>
</evidence>
<feature type="transmembrane region" description="Helical" evidence="10">
    <location>
        <begin position="276"/>
        <end position="297"/>
    </location>
</feature>
<evidence type="ECO:0000256" key="7">
    <source>
        <dbReference type="ARBA" id="ARBA00022989"/>
    </source>
</evidence>
<evidence type="ECO:0000259" key="12">
    <source>
        <dbReference type="Pfam" id="PF16327"/>
    </source>
</evidence>
<feature type="transmembrane region" description="Helical" evidence="10">
    <location>
        <begin position="7"/>
        <end position="26"/>
    </location>
</feature>
<proteinExistence type="inferred from homology"/>
<feature type="transmembrane region" description="Helical" evidence="10">
    <location>
        <begin position="458"/>
        <end position="477"/>
    </location>
</feature>
<dbReference type="InterPro" id="IPR003568">
    <property type="entry name" value="Cyt_c_biogenesis_CcmF"/>
</dbReference>
<feature type="transmembrane region" description="Helical" evidence="10">
    <location>
        <begin position="60"/>
        <end position="78"/>
    </location>
</feature>
<reference evidence="13" key="1">
    <citation type="submission" date="2018-05" db="EMBL/GenBank/DDBJ databases">
        <authorList>
            <person name="Lanie J.A."/>
            <person name="Ng W.-L."/>
            <person name="Kazmierczak K.M."/>
            <person name="Andrzejewski T.M."/>
            <person name="Davidsen T.M."/>
            <person name="Wayne K.J."/>
            <person name="Tettelin H."/>
            <person name="Glass J.I."/>
            <person name="Rusch D."/>
            <person name="Podicherti R."/>
            <person name="Tsui H.-C.T."/>
            <person name="Winkler M.E."/>
        </authorList>
    </citation>
    <scope>NUCLEOTIDE SEQUENCE</scope>
</reference>
<dbReference type="EMBL" id="UINC01001063">
    <property type="protein sequence ID" value="SUZ69516.1"/>
    <property type="molecule type" value="Genomic_DNA"/>
</dbReference>
<dbReference type="NCBIfam" id="NF007691">
    <property type="entry name" value="PRK10369.1"/>
    <property type="match status" value="1"/>
</dbReference>
<comment type="subcellular location">
    <subcellularLocation>
        <location evidence="1">Cell inner membrane</location>
        <topology evidence="1">Multi-pass membrane protein</topology>
    </subcellularLocation>
</comment>
<evidence type="ECO:0000256" key="3">
    <source>
        <dbReference type="ARBA" id="ARBA00022475"/>
    </source>
</evidence>
<evidence type="ECO:0000313" key="13">
    <source>
        <dbReference type="EMBL" id="SUZ69516.1"/>
    </source>
</evidence>
<dbReference type="InterPro" id="IPR032523">
    <property type="entry name" value="CcmF_C"/>
</dbReference>
<dbReference type="InterPro" id="IPR002541">
    <property type="entry name" value="Cyt_c_assembly"/>
</dbReference>
<evidence type="ECO:0000256" key="10">
    <source>
        <dbReference type="SAM" id="Phobius"/>
    </source>
</evidence>
<evidence type="ECO:0000256" key="2">
    <source>
        <dbReference type="ARBA" id="ARBA00009186"/>
    </source>
</evidence>
<dbReference type="GO" id="GO:0020037">
    <property type="term" value="F:heme binding"/>
    <property type="evidence" value="ECO:0007669"/>
    <property type="project" value="InterPro"/>
</dbReference>
<gene>
    <name evidence="13" type="ORF">METZ01_LOCUS22370</name>
</gene>
<feature type="domain" description="Cytochrome c-type biogenesis protein CcmF C-terminal" evidence="12">
    <location>
        <begin position="280"/>
        <end position="594"/>
    </location>
</feature>
<accession>A0A381PR41</accession>
<dbReference type="PRINTS" id="PR01410">
    <property type="entry name" value="CCBIOGENESIS"/>
</dbReference>
<feature type="transmembrane region" description="Helical" evidence="10">
    <location>
        <begin position="317"/>
        <end position="339"/>
    </location>
</feature>
<dbReference type="PANTHER" id="PTHR43653">
    <property type="entry name" value="CYTOCHROME C ASSEMBLY PROTEIN-RELATED"/>
    <property type="match status" value="1"/>
</dbReference>
<dbReference type="Pfam" id="PF01578">
    <property type="entry name" value="Cytochrom_C_asm"/>
    <property type="match status" value="1"/>
</dbReference>
<keyword evidence="3" id="KW-1003">Cell membrane</keyword>
<dbReference type="PANTHER" id="PTHR43653:SF1">
    <property type="entry name" value="CYTOCHROME C-TYPE BIOGENESIS PROTEIN CCMF"/>
    <property type="match status" value="1"/>
</dbReference>
<protein>
    <recommendedName>
        <fullName evidence="14">Cytochrome c assembly protein domain-containing protein</fullName>
    </recommendedName>
</protein>
<dbReference type="AlphaFoldDB" id="A0A381PR41"/>
<name>A0A381PR41_9ZZZZ</name>
<keyword evidence="7 10" id="KW-1133">Transmembrane helix</keyword>
<dbReference type="NCBIfam" id="TIGR00353">
    <property type="entry name" value="nrfE"/>
    <property type="match status" value="1"/>
</dbReference>
<feature type="transmembrane region" description="Helical" evidence="10">
    <location>
        <begin position="242"/>
        <end position="270"/>
    </location>
</feature>
<organism evidence="13">
    <name type="scientific">marine metagenome</name>
    <dbReference type="NCBI Taxonomy" id="408172"/>
    <lineage>
        <taxon>unclassified sequences</taxon>
        <taxon>metagenomes</taxon>
        <taxon>ecological metagenomes</taxon>
    </lineage>
</organism>
<evidence type="ECO:0000259" key="11">
    <source>
        <dbReference type="Pfam" id="PF01578"/>
    </source>
</evidence>
<feature type="transmembrane region" description="Helical" evidence="10">
    <location>
        <begin position="214"/>
        <end position="230"/>
    </location>
</feature>
<evidence type="ECO:0000256" key="8">
    <source>
        <dbReference type="ARBA" id="ARBA00023136"/>
    </source>
</evidence>
<feature type="domain" description="Cytochrome c assembly protein" evidence="11">
    <location>
        <begin position="53"/>
        <end position="260"/>
    </location>
</feature>
<evidence type="ECO:0000256" key="1">
    <source>
        <dbReference type="ARBA" id="ARBA00004429"/>
    </source>
</evidence>
<dbReference type="InterPro" id="IPR003567">
    <property type="entry name" value="Cyt_c_biogenesis"/>
</dbReference>
<feature type="transmembrane region" description="Helical" evidence="10">
    <location>
        <begin position="391"/>
        <end position="410"/>
    </location>
</feature>
<dbReference type="GO" id="GO:0005886">
    <property type="term" value="C:plasma membrane"/>
    <property type="evidence" value="ECO:0007669"/>
    <property type="project" value="UniProtKB-SubCell"/>
</dbReference>
<dbReference type="GO" id="GO:0015232">
    <property type="term" value="F:heme transmembrane transporter activity"/>
    <property type="evidence" value="ECO:0007669"/>
    <property type="project" value="InterPro"/>
</dbReference>
<evidence type="ECO:0000256" key="6">
    <source>
        <dbReference type="ARBA" id="ARBA00022748"/>
    </source>
</evidence>
<keyword evidence="6" id="KW-0201">Cytochrome c-type biogenesis</keyword>
<keyword evidence="4" id="KW-0997">Cell inner membrane</keyword>